<keyword evidence="2" id="KW-1185">Reference proteome</keyword>
<evidence type="ECO:0000313" key="2">
    <source>
        <dbReference type="Proteomes" id="UP000012179"/>
    </source>
</evidence>
<evidence type="ECO:0000313" key="1">
    <source>
        <dbReference type="EMBL" id="ARO88237.1"/>
    </source>
</evidence>
<sequence length="61" mass="7201">MNLENFGLSPAIFKSENLYPKHGYRLFSLIFIYMRDQDGHVERVDYAFANYPDGPVQFLRV</sequence>
<protein>
    <submittedName>
        <fullName evidence="1">Uncharacterized protein</fullName>
    </submittedName>
</protein>
<proteinExistence type="predicted"/>
<dbReference type="Proteomes" id="UP000012179">
    <property type="component" value="Chromosome"/>
</dbReference>
<accession>A0A1W6SR02</accession>
<dbReference type="AlphaFoldDB" id="A0A1W6SR02"/>
<name>A0A1W6SR02_9PROT</name>
<gene>
    <name evidence="1" type="ORF">EBAPG3_010835</name>
</gene>
<dbReference type="EMBL" id="CP021106">
    <property type="protein sequence ID" value="ARO88237.1"/>
    <property type="molecule type" value="Genomic_DNA"/>
</dbReference>
<reference evidence="1 2" key="1">
    <citation type="journal article" date="2015" name="Int. J. Syst. Evol. Microbiol.">
        <title>Nitrosospira lacus sp. nov., a psychrotolerant, ammonia-oxidizing bacterium from sandy lake sediment.</title>
        <authorList>
            <person name="Urakawa H."/>
            <person name="Garcia J.C."/>
            <person name="Nielsen J.L."/>
            <person name="Le V.Q."/>
            <person name="Kozlowski J.A."/>
            <person name="Stein L.Y."/>
            <person name="Lim C.K."/>
            <person name="Pommerening-Roser A."/>
            <person name="Martens-Habbena W."/>
            <person name="Stahl D.A."/>
            <person name="Klotz M.G."/>
        </authorList>
    </citation>
    <scope>NUCLEOTIDE SEQUENCE [LARGE SCALE GENOMIC DNA]</scope>
    <source>
        <strain evidence="1 2">APG3</strain>
    </source>
</reference>
<dbReference type="KEGG" id="nlc:EBAPG3_010835"/>
<organism evidence="1 2">
    <name type="scientific">Nitrosospira lacus</name>
    <dbReference type="NCBI Taxonomy" id="1288494"/>
    <lineage>
        <taxon>Bacteria</taxon>
        <taxon>Pseudomonadati</taxon>
        <taxon>Pseudomonadota</taxon>
        <taxon>Betaproteobacteria</taxon>
        <taxon>Nitrosomonadales</taxon>
        <taxon>Nitrosomonadaceae</taxon>
        <taxon>Nitrosospira</taxon>
    </lineage>
</organism>